<comment type="function">
    <text evidence="4">Catalyzes the reduction of fatty acyl-CoA to fatty alcohols.</text>
</comment>
<reference evidence="7" key="3">
    <citation type="submission" date="2015-02" db="UniProtKB">
        <authorList>
            <consortium name="EnsemblProtists"/>
        </authorList>
    </citation>
    <scope>IDENTIFICATION</scope>
    <source>
        <strain evidence="7">DAOM BR144</strain>
    </source>
</reference>
<dbReference type="EMBL" id="GL376599">
    <property type="status" value="NOT_ANNOTATED_CDS"/>
    <property type="molecule type" value="Genomic_DNA"/>
</dbReference>
<reference evidence="8" key="2">
    <citation type="submission" date="2010-04" db="EMBL/GenBank/DDBJ databases">
        <authorList>
            <person name="Buell R."/>
            <person name="Hamilton J."/>
            <person name="Hostetler J."/>
        </authorList>
    </citation>
    <scope>NUCLEOTIDE SEQUENCE [LARGE SCALE GENOMIC DNA]</scope>
    <source>
        <strain evidence="8">DAOM:BR144</strain>
    </source>
</reference>
<dbReference type="Proteomes" id="UP000019132">
    <property type="component" value="Unassembled WGS sequence"/>
</dbReference>
<feature type="domain" description="Thioester reductase (TE)" evidence="6">
    <location>
        <begin position="12"/>
        <end position="293"/>
    </location>
</feature>
<protein>
    <recommendedName>
        <fullName evidence="4">Fatty acyl-CoA reductase</fullName>
        <ecNumber evidence="4">1.2.1.84</ecNumber>
    </recommendedName>
</protein>
<feature type="domain" description="Fatty acyl-CoA reductase C-terminal" evidence="5">
    <location>
        <begin position="372"/>
        <end position="469"/>
    </location>
</feature>
<evidence type="ECO:0000313" key="8">
    <source>
        <dbReference type="Proteomes" id="UP000019132"/>
    </source>
</evidence>
<evidence type="ECO:0000256" key="2">
    <source>
        <dbReference type="ARBA" id="ARBA00022516"/>
    </source>
</evidence>
<dbReference type="VEuPathDB" id="FungiDB:PYU1_G009066"/>
<dbReference type="PANTHER" id="PTHR11011">
    <property type="entry name" value="MALE STERILITY PROTEIN 2-RELATED"/>
    <property type="match status" value="1"/>
</dbReference>
<keyword evidence="8" id="KW-1185">Reference proteome</keyword>
<comment type="similarity">
    <text evidence="1 4">Belongs to the fatty acyl-CoA reductase family.</text>
</comment>
<dbReference type="GO" id="GO:0005777">
    <property type="term" value="C:peroxisome"/>
    <property type="evidence" value="ECO:0007669"/>
    <property type="project" value="TreeGrafter"/>
</dbReference>
<dbReference type="PANTHER" id="PTHR11011:SF45">
    <property type="entry name" value="FATTY ACYL-COA REDUCTASE CG8306-RELATED"/>
    <property type="match status" value="1"/>
</dbReference>
<dbReference type="GO" id="GO:0080019">
    <property type="term" value="F:alcohol-forming very long-chain fatty acyl-CoA reductase activity"/>
    <property type="evidence" value="ECO:0007669"/>
    <property type="project" value="InterPro"/>
</dbReference>
<dbReference type="OMA" id="VWKMIET"/>
<organism evidence="7 8">
    <name type="scientific">Globisporangium ultimum (strain ATCC 200006 / CBS 805.95 / DAOM BR144)</name>
    <name type="common">Pythium ultimum</name>
    <dbReference type="NCBI Taxonomy" id="431595"/>
    <lineage>
        <taxon>Eukaryota</taxon>
        <taxon>Sar</taxon>
        <taxon>Stramenopiles</taxon>
        <taxon>Oomycota</taxon>
        <taxon>Peronosporomycetes</taxon>
        <taxon>Pythiales</taxon>
        <taxon>Pythiaceae</taxon>
        <taxon>Globisporangium</taxon>
    </lineage>
</organism>
<reference evidence="8" key="1">
    <citation type="journal article" date="2010" name="Genome Biol.">
        <title>Genome sequence of the necrotrophic plant pathogen Pythium ultimum reveals original pathogenicity mechanisms and effector repertoire.</title>
        <authorList>
            <person name="Levesque C.A."/>
            <person name="Brouwer H."/>
            <person name="Cano L."/>
            <person name="Hamilton J.P."/>
            <person name="Holt C."/>
            <person name="Huitema E."/>
            <person name="Raffaele S."/>
            <person name="Robideau G.P."/>
            <person name="Thines M."/>
            <person name="Win J."/>
            <person name="Zerillo M.M."/>
            <person name="Beakes G.W."/>
            <person name="Boore J.L."/>
            <person name="Busam D."/>
            <person name="Dumas B."/>
            <person name="Ferriera S."/>
            <person name="Fuerstenberg S.I."/>
            <person name="Gachon C.M."/>
            <person name="Gaulin E."/>
            <person name="Govers F."/>
            <person name="Grenville-Briggs L."/>
            <person name="Horner N."/>
            <person name="Hostetler J."/>
            <person name="Jiang R.H."/>
            <person name="Johnson J."/>
            <person name="Krajaejun T."/>
            <person name="Lin H."/>
            <person name="Meijer H.J."/>
            <person name="Moore B."/>
            <person name="Morris P."/>
            <person name="Phuntmart V."/>
            <person name="Puiu D."/>
            <person name="Shetty J."/>
            <person name="Stajich J.E."/>
            <person name="Tripathy S."/>
            <person name="Wawra S."/>
            <person name="van West P."/>
            <person name="Whitty B.R."/>
            <person name="Coutinho P.M."/>
            <person name="Henrissat B."/>
            <person name="Martin F."/>
            <person name="Thomas P.D."/>
            <person name="Tyler B.M."/>
            <person name="De Vries R.P."/>
            <person name="Kamoun S."/>
            <person name="Yandell M."/>
            <person name="Tisserat N."/>
            <person name="Buell C.R."/>
        </authorList>
    </citation>
    <scope>NUCLEOTIDE SEQUENCE</scope>
    <source>
        <strain evidence="8">DAOM:BR144</strain>
    </source>
</reference>
<evidence type="ECO:0000259" key="5">
    <source>
        <dbReference type="Pfam" id="PF03015"/>
    </source>
</evidence>
<evidence type="ECO:0000256" key="1">
    <source>
        <dbReference type="ARBA" id="ARBA00005928"/>
    </source>
</evidence>
<dbReference type="SUPFAM" id="SSF51735">
    <property type="entry name" value="NAD(P)-binding Rossmann-fold domains"/>
    <property type="match status" value="1"/>
</dbReference>
<dbReference type="InParanoid" id="K3WVT6"/>
<dbReference type="InterPro" id="IPR036291">
    <property type="entry name" value="NAD(P)-bd_dom_sf"/>
</dbReference>
<proteinExistence type="inferred from homology"/>
<dbReference type="Pfam" id="PF03015">
    <property type="entry name" value="Sterile"/>
    <property type="match status" value="1"/>
</dbReference>
<dbReference type="CDD" id="cd05236">
    <property type="entry name" value="FAR-N_SDR_e"/>
    <property type="match status" value="1"/>
</dbReference>
<dbReference type="AlphaFoldDB" id="K3WVT6"/>
<name>K3WVT6_GLOUD</name>
<dbReference type="HOGENOM" id="CLU_024661_0_2_1"/>
<evidence type="ECO:0000256" key="3">
    <source>
        <dbReference type="ARBA" id="ARBA00023098"/>
    </source>
</evidence>
<dbReference type="InterPro" id="IPR026055">
    <property type="entry name" value="FAR"/>
</dbReference>
<accession>K3WVT6</accession>
<keyword evidence="4" id="KW-0521">NADP</keyword>
<keyword evidence="4" id="KW-0560">Oxidoreductase</keyword>
<dbReference type="EnsemblProtists" id="PYU1_T009084">
    <property type="protein sequence ID" value="PYU1_T009084"/>
    <property type="gene ID" value="PYU1_G009066"/>
</dbReference>
<comment type="catalytic activity">
    <reaction evidence="4">
        <text>a long-chain fatty acyl-CoA + 2 NADPH + 2 H(+) = a long-chain primary fatty alcohol + 2 NADP(+) + CoA</text>
        <dbReference type="Rhea" id="RHEA:52716"/>
        <dbReference type="ChEBI" id="CHEBI:15378"/>
        <dbReference type="ChEBI" id="CHEBI:57287"/>
        <dbReference type="ChEBI" id="CHEBI:57783"/>
        <dbReference type="ChEBI" id="CHEBI:58349"/>
        <dbReference type="ChEBI" id="CHEBI:77396"/>
        <dbReference type="ChEBI" id="CHEBI:83139"/>
        <dbReference type="EC" id="1.2.1.84"/>
    </reaction>
</comment>
<evidence type="ECO:0000313" key="7">
    <source>
        <dbReference type="EnsemblProtists" id="PYU1_T009084"/>
    </source>
</evidence>
<dbReference type="EC" id="1.2.1.84" evidence="4"/>
<dbReference type="InterPro" id="IPR013120">
    <property type="entry name" value="FAR_NAD-bd"/>
</dbReference>
<dbReference type="eggNOG" id="KOG1221">
    <property type="taxonomic scope" value="Eukaryota"/>
</dbReference>
<dbReference type="GO" id="GO:0102965">
    <property type="term" value="F:alcohol-forming long-chain fatty acyl-CoA reductase activity"/>
    <property type="evidence" value="ECO:0007669"/>
    <property type="project" value="UniProtKB-EC"/>
</dbReference>
<sequence length="476" mass="53615">MEQALDNATVFITGATGFFGKAVVEKLLRTAPHINKIYVLIRPRKGATPTMRLQRQIMDSRIFDRLRQERVHDFKTFITEKLHAVGGDTTCEGLGLSAEDAAMLHASVNIVIHSAATVSLDEGLQESVSTNCLGAMYALSFAEQCQNLRCHVHVSTAYVNSYQTNMYIHEKLYPLGFDVDAKVHEIQNATPNQIETIRANVLRSGYPNTYTFTKSMAEHLIAARAAKKNIPLVIFRPTIIGAAWKEPVPGWVDQIAGIGAMFVAMSMGVVTVIPGKPHTVIDVVPVDMAVNSMLVATGYKMVEAQQQPLQPEPLIVHCGTSDPRQSPLHVRVPATEATRYYRENSPPQALAPCTLDVTPSSLRFQTKWHLKYTLPMYVFAKLAARTKDKRHEMQAMGLMKVTRQAKRIVDLFRPFTENSWVYLTDALQDHKRIASFDTTEEWWHTTRDIPWEAYFTDFCKGLQQYTIRERLPPAKL</sequence>
<keyword evidence="2 4" id="KW-0444">Lipid biosynthesis</keyword>
<dbReference type="Gene3D" id="3.40.50.720">
    <property type="entry name" value="NAD(P)-binding Rossmann-like Domain"/>
    <property type="match status" value="1"/>
</dbReference>
<keyword evidence="3 4" id="KW-0443">Lipid metabolism</keyword>
<dbReference type="InterPro" id="IPR033640">
    <property type="entry name" value="FAR_C"/>
</dbReference>
<evidence type="ECO:0000259" key="6">
    <source>
        <dbReference type="Pfam" id="PF07993"/>
    </source>
</evidence>
<evidence type="ECO:0000256" key="4">
    <source>
        <dbReference type="RuleBase" id="RU363097"/>
    </source>
</evidence>
<dbReference type="GO" id="GO:0035336">
    <property type="term" value="P:long-chain fatty-acyl-CoA metabolic process"/>
    <property type="evidence" value="ECO:0007669"/>
    <property type="project" value="TreeGrafter"/>
</dbReference>
<dbReference type="Pfam" id="PF07993">
    <property type="entry name" value="NAD_binding_4"/>
    <property type="match status" value="1"/>
</dbReference>